<dbReference type="HOGENOM" id="CLU_1358549_0_0_11"/>
<keyword evidence="2" id="KW-1185">Reference proteome</keyword>
<evidence type="ECO:0000313" key="1">
    <source>
        <dbReference type="EMBL" id="EEI17108.1"/>
    </source>
</evidence>
<evidence type="ECO:0008006" key="3">
    <source>
        <dbReference type="Google" id="ProtNLM"/>
    </source>
</evidence>
<dbReference type="eggNOG" id="ENOG502ZBZ3">
    <property type="taxonomic scope" value="Bacteria"/>
</dbReference>
<dbReference type="Proteomes" id="UP000006196">
    <property type="component" value="Unassembled WGS sequence"/>
</dbReference>
<dbReference type="STRING" id="525263.HMPREF0298_1128"/>
<sequence length="201" mass="21304">MVATVPADVTQYYVHAFRIMQKLAYVYGWTAFFDQAEEVSDEVLAQFATFFGVMLGVGGAANGVRTFIAQMAAPAIQKNVAKKALTKTAWYPVMEKTLRLVGVKITKDSVGRAAGKAVPVVGGVISGSMTYVALKSQSKRLQATLREIPAPNGVATISYFGVDLTEPRGAVEKAEQAKASRITSTVSAAAGSLKNRAPPSV</sequence>
<gene>
    <name evidence="1" type="ORF">HMPREF0298_1128</name>
</gene>
<accession>C0XRQ8</accession>
<dbReference type="AlphaFoldDB" id="C0XRQ8"/>
<comment type="caution">
    <text evidence="1">The sequence shown here is derived from an EMBL/GenBank/DDBJ whole genome shotgun (WGS) entry which is preliminary data.</text>
</comment>
<evidence type="ECO:0000313" key="2">
    <source>
        <dbReference type="Proteomes" id="UP000006196"/>
    </source>
</evidence>
<organism evidence="1 2">
    <name type="scientific">Corynebacterium lipophiloflavum (strain ATCC 700352 / DSM 44291 / CCUG 37336 / JCM 10383 / DMMZ 1944)</name>
    <dbReference type="NCBI Taxonomy" id="525263"/>
    <lineage>
        <taxon>Bacteria</taxon>
        <taxon>Bacillati</taxon>
        <taxon>Actinomycetota</taxon>
        <taxon>Actinomycetes</taxon>
        <taxon>Mycobacteriales</taxon>
        <taxon>Corynebacteriaceae</taxon>
        <taxon>Corynebacterium</taxon>
    </lineage>
</organism>
<protein>
    <recommendedName>
        <fullName evidence="3">EcsC family protein</fullName>
    </recommendedName>
</protein>
<dbReference type="EMBL" id="ACHJ01000105">
    <property type="protein sequence ID" value="EEI17108.1"/>
    <property type="molecule type" value="Genomic_DNA"/>
</dbReference>
<proteinExistence type="predicted"/>
<reference evidence="1" key="1">
    <citation type="submission" date="2009-01" db="EMBL/GenBank/DDBJ databases">
        <authorList>
            <person name="Qin X."/>
            <person name="Bachman B."/>
            <person name="Battles P."/>
            <person name="Bell A."/>
            <person name="Bess C."/>
            <person name="Bickham C."/>
            <person name="Chaboub L."/>
            <person name="Chen D."/>
            <person name="Coyle M."/>
            <person name="Deiros D.R."/>
            <person name="Dinh H."/>
            <person name="Forbes L."/>
            <person name="Fowler G."/>
            <person name="Francisco L."/>
            <person name="Fu Q."/>
            <person name="Gubbala S."/>
            <person name="Hale W."/>
            <person name="Han Y."/>
            <person name="Hemphill L."/>
            <person name="Highlander S.K."/>
            <person name="Hirani K."/>
            <person name="Hogues M."/>
            <person name="Jackson L."/>
            <person name="Jakkamsetti A."/>
            <person name="Javaid M."/>
            <person name="Jiang H."/>
            <person name="Korchina V."/>
            <person name="Kovar C."/>
            <person name="Lara F."/>
            <person name="Lee S."/>
            <person name="Mata R."/>
            <person name="Mathew T."/>
            <person name="Moen C."/>
            <person name="Morales K."/>
            <person name="Munidasa M."/>
            <person name="Nazareth L."/>
            <person name="Ngo R."/>
            <person name="Nguyen L."/>
            <person name="Okwuonu G."/>
            <person name="Ongeri F."/>
            <person name="Patil S."/>
            <person name="Petrosino J."/>
            <person name="Pham C."/>
            <person name="Pham P."/>
            <person name="Pu L.-L."/>
            <person name="Puazo M."/>
            <person name="Raj R."/>
            <person name="Reid J."/>
            <person name="Rouhana J."/>
            <person name="Saada N."/>
            <person name="Shang Y."/>
            <person name="Simmons D."/>
            <person name="Thornton R."/>
            <person name="Warren J."/>
            <person name="Weissenberger G."/>
            <person name="Zhang J."/>
            <person name="Zhang L."/>
            <person name="Zhou C."/>
            <person name="Zhu D."/>
            <person name="Muzny D."/>
            <person name="Worley K."/>
            <person name="Gibbs R."/>
        </authorList>
    </citation>
    <scope>NUCLEOTIDE SEQUENCE [LARGE SCALE GENOMIC DNA]</scope>
    <source>
        <strain evidence="1">DSM 44291</strain>
    </source>
</reference>
<name>C0XRQ8_CORLD</name>